<dbReference type="AlphaFoldDB" id="A0A433Y7K5"/>
<sequence>MTNARRGLCNLKTMIKTALLILLPFVLIVIAYIFFTKTTTMSKPQLDIIELSPYAIFLIGGAIAWKFNRSRELFILFILTLSLASITYLPETMGKSVQVADIYSIICLLIPINIAIFSFFKERGILSLWGIIRIGFILSQVLLSYWLIKPGQREFLSLINKDIVPVNLHTVTFISQVSILAFIAALIILIVRQFSYRSSQDISFIGVLFALFFVLHHNDNPILYPIFFGISGIILITSIIQDSYSMAFSDELTGLPSRRALKQDMMKLGMNYVIAMLDIDHFKKFNDTHGHDTGDEVLKLVASTIKDVTGGGKSFRYGGEEFTILFPGKSINDVLPHLEELRDKISKRAFTLRGKGRSKKNTKSRSKSSKSSKQLYITVSIGVSQKSEKYKNPDAVMKAADTALYRAKKKGRNCVSK</sequence>
<feature type="compositionally biased region" description="Basic residues" evidence="1">
    <location>
        <begin position="354"/>
        <end position="370"/>
    </location>
</feature>
<dbReference type="EMBL" id="RZNY01000012">
    <property type="protein sequence ID" value="RUT45340.1"/>
    <property type="molecule type" value="Genomic_DNA"/>
</dbReference>
<comment type="caution">
    <text evidence="4">The sequence shown here is derived from an EMBL/GenBank/DDBJ whole genome shotgun (WGS) entry which is preliminary data.</text>
</comment>
<keyword evidence="5" id="KW-1185">Reference proteome</keyword>
<dbReference type="InterPro" id="IPR029787">
    <property type="entry name" value="Nucleotide_cyclase"/>
</dbReference>
<dbReference type="GO" id="GO:0043709">
    <property type="term" value="P:cell adhesion involved in single-species biofilm formation"/>
    <property type="evidence" value="ECO:0007669"/>
    <property type="project" value="TreeGrafter"/>
</dbReference>
<dbReference type="InterPro" id="IPR050469">
    <property type="entry name" value="Diguanylate_Cyclase"/>
</dbReference>
<dbReference type="PROSITE" id="PS50887">
    <property type="entry name" value="GGDEF"/>
    <property type="match status" value="1"/>
</dbReference>
<dbReference type="SUPFAM" id="SSF55073">
    <property type="entry name" value="Nucleotide cyclase"/>
    <property type="match status" value="1"/>
</dbReference>
<feature type="region of interest" description="Disordered" evidence="1">
    <location>
        <begin position="352"/>
        <end position="371"/>
    </location>
</feature>
<feature type="transmembrane region" description="Helical" evidence="2">
    <location>
        <begin position="102"/>
        <end position="120"/>
    </location>
</feature>
<dbReference type="Gene3D" id="3.30.70.270">
    <property type="match status" value="1"/>
</dbReference>
<evidence type="ECO:0000256" key="1">
    <source>
        <dbReference type="SAM" id="MobiDB-lite"/>
    </source>
</evidence>
<feature type="transmembrane region" description="Helical" evidence="2">
    <location>
        <begin position="168"/>
        <end position="191"/>
    </location>
</feature>
<evidence type="ECO:0000256" key="2">
    <source>
        <dbReference type="SAM" id="Phobius"/>
    </source>
</evidence>
<gene>
    <name evidence="4" type="ORF">EJP82_15370</name>
</gene>
<dbReference type="PANTHER" id="PTHR45138">
    <property type="entry name" value="REGULATORY COMPONENTS OF SENSORY TRANSDUCTION SYSTEM"/>
    <property type="match status" value="1"/>
</dbReference>
<dbReference type="PANTHER" id="PTHR45138:SF9">
    <property type="entry name" value="DIGUANYLATE CYCLASE DGCM-RELATED"/>
    <property type="match status" value="1"/>
</dbReference>
<dbReference type="OrthoDB" id="9805474at2"/>
<keyword evidence="2" id="KW-0472">Membrane</keyword>
<keyword evidence="2" id="KW-0812">Transmembrane</keyword>
<feature type="transmembrane region" description="Helical" evidence="2">
    <location>
        <begin position="48"/>
        <end position="65"/>
    </location>
</feature>
<dbReference type="Proteomes" id="UP000279446">
    <property type="component" value="Unassembled WGS sequence"/>
</dbReference>
<feature type="transmembrane region" description="Helical" evidence="2">
    <location>
        <begin position="72"/>
        <end position="90"/>
    </location>
</feature>
<keyword evidence="2" id="KW-1133">Transmembrane helix</keyword>
<dbReference type="InterPro" id="IPR043128">
    <property type="entry name" value="Rev_trsase/Diguanyl_cyclase"/>
</dbReference>
<dbReference type="GO" id="GO:0005886">
    <property type="term" value="C:plasma membrane"/>
    <property type="evidence" value="ECO:0007669"/>
    <property type="project" value="TreeGrafter"/>
</dbReference>
<dbReference type="NCBIfam" id="TIGR00254">
    <property type="entry name" value="GGDEF"/>
    <property type="match status" value="1"/>
</dbReference>
<dbReference type="InterPro" id="IPR000160">
    <property type="entry name" value="GGDEF_dom"/>
</dbReference>
<organism evidence="4 5">
    <name type="scientific">Paenibacillus anaericanus</name>
    <dbReference type="NCBI Taxonomy" id="170367"/>
    <lineage>
        <taxon>Bacteria</taxon>
        <taxon>Bacillati</taxon>
        <taxon>Bacillota</taxon>
        <taxon>Bacilli</taxon>
        <taxon>Bacillales</taxon>
        <taxon>Paenibacillaceae</taxon>
        <taxon>Paenibacillus</taxon>
    </lineage>
</organism>
<evidence type="ECO:0000259" key="3">
    <source>
        <dbReference type="PROSITE" id="PS50887"/>
    </source>
</evidence>
<name>A0A433Y7K5_9BACL</name>
<evidence type="ECO:0000313" key="4">
    <source>
        <dbReference type="EMBL" id="RUT45340.1"/>
    </source>
</evidence>
<dbReference type="SMART" id="SM00267">
    <property type="entry name" value="GGDEF"/>
    <property type="match status" value="1"/>
</dbReference>
<feature type="transmembrane region" description="Helical" evidence="2">
    <location>
        <begin position="222"/>
        <end position="240"/>
    </location>
</feature>
<evidence type="ECO:0000313" key="5">
    <source>
        <dbReference type="Proteomes" id="UP000279446"/>
    </source>
</evidence>
<dbReference type="GO" id="GO:0052621">
    <property type="term" value="F:diguanylate cyclase activity"/>
    <property type="evidence" value="ECO:0007669"/>
    <property type="project" value="TreeGrafter"/>
</dbReference>
<dbReference type="CDD" id="cd01949">
    <property type="entry name" value="GGDEF"/>
    <property type="match status" value="1"/>
</dbReference>
<dbReference type="Pfam" id="PF00990">
    <property type="entry name" value="GGDEF"/>
    <property type="match status" value="2"/>
</dbReference>
<feature type="transmembrane region" description="Helical" evidence="2">
    <location>
        <begin position="127"/>
        <end position="148"/>
    </location>
</feature>
<protein>
    <submittedName>
        <fullName evidence="4">GGDEF domain-containing protein</fullName>
    </submittedName>
</protein>
<reference evidence="4 5" key="1">
    <citation type="submission" date="2018-12" db="EMBL/GenBank/DDBJ databases">
        <authorList>
            <person name="Sun L."/>
            <person name="Chen Z."/>
        </authorList>
    </citation>
    <scope>NUCLEOTIDE SEQUENCE [LARGE SCALE GENOMIC DNA]</scope>
    <source>
        <strain evidence="4 5">DSM 15890</strain>
    </source>
</reference>
<accession>A0A433Y7K5</accession>
<feature type="domain" description="GGDEF" evidence="3">
    <location>
        <begin position="270"/>
        <end position="417"/>
    </location>
</feature>
<feature type="transmembrane region" description="Helical" evidence="2">
    <location>
        <begin position="15"/>
        <end position="36"/>
    </location>
</feature>
<feature type="transmembrane region" description="Helical" evidence="2">
    <location>
        <begin position="198"/>
        <end position="216"/>
    </location>
</feature>
<proteinExistence type="predicted"/>
<dbReference type="GO" id="GO:1902201">
    <property type="term" value="P:negative regulation of bacterial-type flagellum-dependent cell motility"/>
    <property type="evidence" value="ECO:0007669"/>
    <property type="project" value="TreeGrafter"/>
</dbReference>